<proteinExistence type="predicted"/>
<dbReference type="EMBL" id="VCGU01000005">
    <property type="protein sequence ID" value="TRY74925.1"/>
    <property type="molecule type" value="Genomic_DNA"/>
</dbReference>
<evidence type="ECO:0008006" key="3">
    <source>
        <dbReference type="Google" id="ProtNLM"/>
    </source>
</evidence>
<gene>
    <name evidence="1" type="ORF">TCAL_07510</name>
</gene>
<dbReference type="Proteomes" id="UP000318571">
    <property type="component" value="Chromosome 2"/>
</dbReference>
<sequence>MLTKPGAAFSFQRSKIVVKRKGNVLTSENARNAEKARSIAAEMAALLSRDDFTFVNNLNSRNDETCIICIGSTGTGKSATIAKCTGQDVPCGSGSARVTVQCATYSSGRVVPGQEPDPVWVDTVGWDDADLDDERTFKEILNFIGQKHLLRVKV</sequence>
<reference evidence="1 2" key="1">
    <citation type="journal article" date="2018" name="Nat. Ecol. Evol.">
        <title>Genomic signatures of mitonuclear coevolution across populations of Tigriopus californicus.</title>
        <authorList>
            <person name="Barreto F.S."/>
            <person name="Watson E.T."/>
            <person name="Lima T.G."/>
            <person name="Willett C.S."/>
            <person name="Edmands S."/>
            <person name="Li W."/>
            <person name="Burton R.S."/>
        </authorList>
    </citation>
    <scope>NUCLEOTIDE SEQUENCE [LARGE SCALE GENOMIC DNA]</scope>
    <source>
        <strain evidence="1 2">San Diego</strain>
    </source>
</reference>
<evidence type="ECO:0000313" key="2">
    <source>
        <dbReference type="Proteomes" id="UP000318571"/>
    </source>
</evidence>
<keyword evidence="2" id="KW-1185">Reference proteome</keyword>
<organism evidence="1 2">
    <name type="scientific">Tigriopus californicus</name>
    <name type="common">Marine copepod</name>
    <dbReference type="NCBI Taxonomy" id="6832"/>
    <lineage>
        <taxon>Eukaryota</taxon>
        <taxon>Metazoa</taxon>
        <taxon>Ecdysozoa</taxon>
        <taxon>Arthropoda</taxon>
        <taxon>Crustacea</taxon>
        <taxon>Multicrustacea</taxon>
        <taxon>Hexanauplia</taxon>
        <taxon>Copepoda</taxon>
        <taxon>Harpacticoida</taxon>
        <taxon>Harpacticidae</taxon>
        <taxon>Tigriopus</taxon>
    </lineage>
</organism>
<dbReference type="Gene3D" id="3.40.50.300">
    <property type="entry name" value="P-loop containing nucleotide triphosphate hydrolases"/>
    <property type="match status" value="1"/>
</dbReference>
<protein>
    <recommendedName>
        <fullName evidence="3">G domain-containing protein</fullName>
    </recommendedName>
</protein>
<comment type="caution">
    <text evidence="1">The sequence shown here is derived from an EMBL/GenBank/DDBJ whole genome shotgun (WGS) entry which is preliminary data.</text>
</comment>
<evidence type="ECO:0000313" key="1">
    <source>
        <dbReference type="EMBL" id="TRY74925.1"/>
    </source>
</evidence>
<dbReference type="SUPFAM" id="SSF52540">
    <property type="entry name" value="P-loop containing nucleoside triphosphate hydrolases"/>
    <property type="match status" value="1"/>
</dbReference>
<accession>A0A553PB56</accession>
<dbReference type="AlphaFoldDB" id="A0A553PB56"/>
<dbReference type="InterPro" id="IPR027417">
    <property type="entry name" value="P-loop_NTPase"/>
</dbReference>
<name>A0A553PB56_TIGCA</name>